<evidence type="ECO:0000313" key="5">
    <source>
        <dbReference type="Proteomes" id="UP000799424"/>
    </source>
</evidence>
<dbReference type="InterPro" id="IPR001138">
    <property type="entry name" value="Zn2Cys6_DnaBD"/>
</dbReference>
<dbReference type="Gene3D" id="4.10.240.10">
    <property type="entry name" value="Zn(2)-C6 fungal-type DNA-binding domain"/>
    <property type="match status" value="1"/>
</dbReference>
<dbReference type="SUPFAM" id="SSF57701">
    <property type="entry name" value="Zn2/Cys6 DNA-binding domain"/>
    <property type="match status" value="1"/>
</dbReference>
<feature type="domain" description="Zn(2)-C6 fungal-type" evidence="3">
    <location>
        <begin position="36"/>
        <end position="66"/>
    </location>
</feature>
<proteinExistence type="predicted"/>
<organism evidence="4 5">
    <name type="scientific">Ophiobolus disseminans</name>
    <dbReference type="NCBI Taxonomy" id="1469910"/>
    <lineage>
        <taxon>Eukaryota</taxon>
        <taxon>Fungi</taxon>
        <taxon>Dikarya</taxon>
        <taxon>Ascomycota</taxon>
        <taxon>Pezizomycotina</taxon>
        <taxon>Dothideomycetes</taxon>
        <taxon>Pleosporomycetidae</taxon>
        <taxon>Pleosporales</taxon>
        <taxon>Pleosporineae</taxon>
        <taxon>Phaeosphaeriaceae</taxon>
        <taxon>Ophiobolus</taxon>
    </lineage>
</organism>
<keyword evidence="1" id="KW-0539">Nucleus</keyword>
<dbReference type="SMART" id="SM00066">
    <property type="entry name" value="GAL4"/>
    <property type="match status" value="1"/>
</dbReference>
<dbReference type="EMBL" id="MU006228">
    <property type="protein sequence ID" value="KAF2825204.1"/>
    <property type="molecule type" value="Genomic_DNA"/>
</dbReference>
<evidence type="ECO:0000313" key="4">
    <source>
        <dbReference type="EMBL" id="KAF2825204.1"/>
    </source>
</evidence>
<dbReference type="GO" id="GO:0008270">
    <property type="term" value="F:zinc ion binding"/>
    <property type="evidence" value="ECO:0007669"/>
    <property type="project" value="InterPro"/>
</dbReference>
<dbReference type="PROSITE" id="PS50048">
    <property type="entry name" value="ZN2_CY6_FUNGAL_2"/>
    <property type="match status" value="1"/>
</dbReference>
<dbReference type="InterPro" id="IPR036864">
    <property type="entry name" value="Zn2-C6_fun-type_DNA-bd_sf"/>
</dbReference>
<dbReference type="OrthoDB" id="2985014at2759"/>
<dbReference type="PANTHER" id="PTHR37012:SF2">
    <property type="entry name" value="BZIP DOMAIN-CONTAINING PROTEIN-RELATED"/>
    <property type="match status" value="1"/>
</dbReference>
<dbReference type="Pfam" id="PF00172">
    <property type="entry name" value="Zn_clus"/>
    <property type="match status" value="1"/>
</dbReference>
<gene>
    <name evidence="4" type="ORF">CC86DRAFT_40346</name>
</gene>
<sequence length="561" mass="63017">MEYTERWQPIAPASDEPGQQRPTSDPKKRRQAVAVACLQCRSGKAKCDGARPQCTRCSELELRCQYDVAEGVSRAERMKMLKRDDMSSRAEETERVLRALRTSSDVQAANLLARLRIGERVEDLAKDLPSTLAYPVVTRPTNLLAQDPAGGGASTDSRAAFGDSISSPYRNPPRASFSPAPGKPSPGWSGFLPTTPPGQHPSAKGKQSVPTISLAQSSFLSLLYDREDFLQITNESEDEMDTDEITEGVIDPRLLSSSSAFNVASASIGSPMETSSPKKEHFAKTHGFSHLSNRQQAVNTIRIHPNISLRNLFGNMPFSSSVRTNNYPSEIQDQQVNNLFIPTWAMMSVNTRPDPGSLRDAFQSMKQEATTMMENGTPVQLIIETHPNIAALFDENKYNSSGVLSKWAAGMAYSARLKSNDFTSFASMYVFWWLMRWMISPSPETYESMPQWLRPTPNQLFMPHITIVDFITWPALRETVVQIPEMQERMEWMLDLCNHIQCDWYFSSEEALQMNEDTGHIDLCDLAKTTIKDLTSWSIGPSFRQYVTNADSYVRIRTEDY</sequence>
<dbReference type="CDD" id="cd00067">
    <property type="entry name" value="GAL4"/>
    <property type="match status" value="1"/>
</dbReference>
<dbReference type="Pfam" id="PF11905">
    <property type="entry name" value="DUF3425"/>
    <property type="match status" value="1"/>
</dbReference>
<feature type="region of interest" description="Disordered" evidence="2">
    <location>
        <begin position="1"/>
        <end position="29"/>
    </location>
</feature>
<dbReference type="PANTHER" id="PTHR37012">
    <property type="entry name" value="B-ZIP TRANSCRIPTION FACTOR (EUROFUNG)-RELATED"/>
    <property type="match status" value="1"/>
</dbReference>
<name>A0A6A6ZXI2_9PLEO</name>
<reference evidence="4" key="1">
    <citation type="journal article" date="2020" name="Stud. Mycol.">
        <title>101 Dothideomycetes genomes: a test case for predicting lifestyles and emergence of pathogens.</title>
        <authorList>
            <person name="Haridas S."/>
            <person name="Albert R."/>
            <person name="Binder M."/>
            <person name="Bloem J."/>
            <person name="Labutti K."/>
            <person name="Salamov A."/>
            <person name="Andreopoulos B."/>
            <person name="Baker S."/>
            <person name="Barry K."/>
            <person name="Bills G."/>
            <person name="Bluhm B."/>
            <person name="Cannon C."/>
            <person name="Castanera R."/>
            <person name="Culley D."/>
            <person name="Daum C."/>
            <person name="Ezra D."/>
            <person name="Gonzalez J."/>
            <person name="Henrissat B."/>
            <person name="Kuo A."/>
            <person name="Liang C."/>
            <person name="Lipzen A."/>
            <person name="Lutzoni F."/>
            <person name="Magnuson J."/>
            <person name="Mondo S."/>
            <person name="Nolan M."/>
            <person name="Ohm R."/>
            <person name="Pangilinan J."/>
            <person name="Park H.-J."/>
            <person name="Ramirez L."/>
            <person name="Alfaro M."/>
            <person name="Sun H."/>
            <person name="Tritt A."/>
            <person name="Yoshinaga Y."/>
            <person name="Zwiers L.-H."/>
            <person name="Turgeon B."/>
            <person name="Goodwin S."/>
            <person name="Spatafora J."/>
            <person name="Crous P."/>
            <person name="Grigoriev I."/>
        </authorList>
    </citation>
    <scope>NUCLEOTIDE SEQUENCE</scope>
    <source>
        <strain evidence="4">CBS 113818</strain>
    </source>
</reference>
<protein>
    <recommendedName>
        <fullName evidence="3">Zn(2)-C6 fungal-type domain-containing protein</fullName>
    </recommendedName>
</protein>
<evidence type="ECO:0000256" key="1">
    <source>
        <dbReference type="ARBA" id="ARBA00023242"/>
    </source>
</evidence>
<feature type="region of interest" description="Disordered" evidence="2">
    <location>
        <begin position="145"/>
        <end position="210"/>
    </location>
</feature>
<dbReference type="InterPro" id="IPR021833">
    <property type="entry name" value="DUF3425"/>
</dbReference>
<evidence type="ECO:0000259" key="3">
    <source>
        <dbReference type="PROSITE" id="PS50048"/>
    </source>
</evidence>
<dbReference type="AlphaFoldDB" id="A0A6A6ZXI2"/>
<dbReference type="GO" id="GO:0000981">
    <property type="term" value="F:DNA-binding transcription factor activity, RNA polymerase II-specific"/>
    <property type="evidence" value="ECO:0007669"/>
    <property type="project" value="InterPro"/>
</dbReference>
<dbReference type="Proteomes" id="UP000799424">
    <property type="component" value="Unassembled WGS sequence"/>
</dbReference>
<dbReference type="PROSITE" id="PS00463">
    <property type="entry name" value="ZN2_CY6_FUNGAL_1"/>
    <property type="match status" value="1"/>
</dbReference>
<keyword evidence="5" id="KW-1185">Reference proteome</keyword>
<evidence type="ECO:0000256" key="2">
    <source>
        <dbReference type="SAM" id="MobiDB-lite"/>
    </source>
</evidence>
<accession>A0A6A6ZXI2</accession>